<organism evidence="2 3">
    <name type="scientific">Saccharomonospora azurea NA-128</name>
    <dbReference type="NCBI Taxonomy" id="882081"/>
    <lineage>
        <taxon>Bacteria</taxon>
        <taxon>Bacillati</taxon>
        <taxon>Actinomycetota</taxon>
        <taxon>Actinomycetes</taxon>
        <taxon>Pseudonocardiales</taxon>
        <taxon>Pseudonocardiaceae</taxon>
        <taxon>Saccharomonospora</taxon>
    </lineage>
</organism>
<keyword evidence="1" id="KW-0812">Transmembrane</keyword>
<dbReference type="AlphaFoldDB" id="H8GDY0"/>
<dbReference type="EMBL" id="CM001466">
    <property type="protein sequence ID" value="EHY89895.1"/>
    <property type="molecule type" value="Genomic_DNA"/>
</dbReference>
<evidence type="ECO:0000313" key="2">
    <source>
        <dbReference type="EMBL" id="EHY89895.1"/>
    </source>
</evidence>
<dbReference type="Pfam" id="PF19700">
    <property type="entry name" value="DUF6198"/>
    <property type="match status" value="1"/>
</dbReference>
<dbReference type="Proteomes" id="UP000004705">
    <property type="component" value="Chromosome"/>
</dbReference>
<dbReference type="InterPro" id="IPR038750">
    <property type="entry name" value="YczE/YyaS-like"/>
</dbReference>
<gene>
    <name evidence="2" type="ORF">SacazDRAFT_03012</name>
</gene>
<protein>
    <submittedName>
        <fullName evidence="2">Membrane protein</fullName>
    </submittedName>
</protein>
<accession>H8GDY0</accession>
<name>H8GDY0_9PSEU</name>
<proteinExistence type="predicted"/>
<evidence type="ECO:0000313" key="3">
    <source>
        <dbReference type="Proteomes" id="UP000004705"/>
    </source>
</evidence>
<keyword evidence="1" id="KW-1133">Transmembrane helix</keyword>
<keyword evidence="3" id="KW-1185">Reference proteome</keyword>
<dbReference type="HOGENOM" id="CLU_083843_0_1_11"/>
<dbReference type="PANTHER" id="PTHR40078">
    <property type="entry name" value="INTEGRAL MEMBRANE PROTEIN-RELATED"/>
    <property type="match status" value="1"/>
</dbReference>
<feature type="transmembrane region" description="Helical" evidence="1">
    <location>
        <begin position="137"/>
        <end position="160"/>
    </location>
</feature>
<sequence>MSGKGPVDWLFRPSRSLVIVGDVASVKSPVELSPVPVTTAPAVRLTQLLLGLACYGTSMAMMTRSGLGLNPWDVLHEGVADRTGLTFGTVTALTGVVVLAAWIPLRQRPGIGTVANVLVIAVVVDLVRAVLPQPQHLVWQGALLLGGIVLNGLATAVYVGARLGPGPRDGLMTGLSARTNWSVRAVRTAIEVVVLATGWLLGGTVGLGTVLYALAIGPLTQFFLPHVTWSPKRR</sequence>
<dbReference type="PANTHER" id="PTHR40078:SF1">
    <property type="entry name" value="INTEGRAL MEMBRANE PROTEIN"/>
    <property type="match status" value="1"/>
</dbReference>
<feature type="transmembrane region" description="Helical" evidence="1">
    <location>
        <begin position="110"/>
        <end position="131"/>
    </location>
</feature>
<keyword evidence="1" id="KW-0472">Membrane</keyword>
<reference evidence="2 3" key="1">
    <citation type="journal article" date="2012" name="Stand. Genomic Sci.">
        <title>Genome sequence of the soil bacterium Saccharomonospora azurea type strain (NA-128(T)).</title>
        <authorList>
            <person name="Klenk H.P."/>
            <person name="Held B."/>
            <person name="Lucas S."/>
            <person name="Lapidus A."/>
            <person name="Copeland A."/>
            <person name="Hammon N."/>
            <person name="Pitluck S."/>
            <person name="Goodwin L.A."/>
            <person name="Han C."/>
            <person name="Tapia R."/>
            <person name="Brambilla E.M."/>
            <person name="Potter G."/>
            <person name="Land M."/>
            <person name="Ivanova N."/>
            <person name="Rohde M."/>
            <person name="Goker M."/>
            <person name="Detter J.C."/>
            <person name="Kyrpides N.C."/>
            <person name="Woyke T."/>
        </authorList>
    </citation>
    <scope>NUCLEOTIDE SEQUENCE [LARGE SCALE GENOMIC DNA]</scope>
    <source>
        <strain evidence="2 3">NA-128</strain>
    </source>
</reference>
<feature type="transmembrane region" description="Helical" evidence="1">
    <location>
        <begin position="85"/>
        <end position="103"/>
    </location>
</feature>
<evidence type="ECO:0000256" key="1">
    <source>
        <dbReference type="SAM" id="Phobius"/>
    </source>
</evidence>